<dbReference type="InterPro" id="IPR036526">
    <property type="entry name" value="C-N_Hydrolase_sf"/>
</dbReference>
<gene>
    <name evidence="3" type="ORF">METZ01_LOCUS40736</name>
</gene>
<dbReference type="AlphaFoldDB" id="A0A381R881"/>
<dbReference type="PANTHER" id="PTHR43674">
    <property type="entry name" value="NITRILASE C965.09-RELATED"/>
    <property type="match status" value="1"/>
</dbReference>
<reference evidence="3" key="1">
    <citation type="submission" date="2018-05" db="EMBL/GenBank/DDBJ databases">
        <authorList>
            <person name="Lanie J.A."/>
            <person name="Ng W.-L."/>
            <person name="Kazmierczak K.M."/>
            <person name="Andrzejewski T.M."/>
            <person name="Davidsen T.M."/>
            <person name="Wayne K.J."/>
            <person name="Tettelin H."/>
            <person name="Glass J.I."/>
            <person name="Rusch D."/>
            <person name="Podicherti R."/>
            <person name="Tsui H.-C.T."/>
            <person name="Winkler M.E."/>
        </authorList>
    </citation>
    <scope>NUCLEOTIDE SEQUENCE</scope>
</reference>
<keyword evidence="1" id="KW-0378">Hydrolase</keyword>
<feature type="domain" description="CN hydrolase" evidence="2">
    <location>
        <begin position="1"/>
        <end position="226"/>
    </location>
</feature>
<dbReference type="SUPFAM" id="SSF56317">
    <property type="entry name" value="Carbon-nitrogen hydrolase"/>
    <property type="match status" value="1"/>
</dbReference>
<accession>A0A381R881</accession>
<evidence type="ECO:0000313" key="3">
    <source>
        <dbReference type="EMBL" id="SUZ87882.1"/>
    </source>
</evidence>
<dbReference type="Pfam" id="PF00795">
    <property type="entry name" value="CN_hydrolase"/>
    <property type="match status" value="1"/>
</dbReference>
<evidence type="ECO:0000259" key="2">
    <source>
        <dbReference type="PROSITE" id="PS50263"/>
    </source>
</evidence>
<organism evidence="3">
    <name type="scientific">marine metagenome</name>
    <dbReference type="NCBI Taxonomy" id="408172"/>
    <lineage>
        <taxon>unclassified sequences</taxon>
        <taxon>metagenomes</taxon>
        <taxon>ecological metagenomes</taxon>
    </lineage>
</organism>
<dbReference type="Gene3D" id="3.60.110.10">
    <property type="entry name" value="Carbon-nitrogen hydrolase"/>
    <property type="match status" value="1"/>
</dbReference>
<dbReference type="PROSITE" id="PS50263">
    <property type="entry name" value="CN_HYDROLASE"/>
    <property type="match status" value="1"/>
</dbReference>
<dbReference type="InterPro" id="IPR050345">
    <property type="entry name" value="Aliph_Amidase/BUP"/>
</dbReference>
<dbReference type="GO" id="GO:0033388">
    <property type="term" value="P:putrescine biosynthetic process from arginine"/>
    <property type="evidence" value="ECO:0007669"/>
    <property type="project" value="TreeGrafter"/>
</dbReference>
<dbReference type="PANTHER" id="PTHR43674:SF15">
    <property type="entry name" value="FORMAMIDASE"/>
    <property type="match status" value="1"/>
</dbReference>
<dbReference type="CDD" id="cd07197">
    <property type="entry name" value="nitrilase"/>
    <property type="match status" value="1"/>
</dbReference>
<dbReference type="InterPro" id="IPR003010">
    <property type="entry name" value="C-N_Hydrolase"/>
</dbReference>
<proteinExistence type="predicted"/>
<dbReference type="EMBL" id="UINC01001744">
    <property type="protein sequence ID" value="SUZ87882.1"/>
    <property type="molecule type" value="Genomic_DNA"/>
</dbReference>
<evidence type="ECO:0000256" key="1">
    <source>
        <dbReference type="ARBA" id="ARBA00022801"/>
    </source>
</evidence>
<protein>
    <recommendedName>
        <fullName evidence="2">CN hydrolase domain-containing protein</fullName>
    </recommendedName>
</protein>
<sequence>MVQPRIIVEPDPERNVEKAISYIESASKGNADLVLFPEGYPGPILRKPKLFYEAAPRINEAAKEHKIAVCWSRMEHCADGHFRLVAYVIDSSGTQILRYPRAHTATLPLRETKVWIAPGDKGPPLFSLNGVPMSVVVCSELWIPEYTRVAAICGAEVILSPAGGGFTSLKENWEIIARARAIENLCYLALTNNIWGNEVGSAMISGPEKIEAASGTEEMIFGSIDLERVRWLRSRDDSISEPKPFASIPGLLRARRPELFKELTRSQEHLFDYYKKKFPAEKVKKVVEDASTR</sequence>
<name>A0A381R881_9ZZZZ</name>
<dbReference type="GO" id="GO:0050126">
    <property type="term" value="F:N-carbamoylputrescine amidase activity"/>
    <property type="evidence" value="ECO:0007669"/>
    <property type="project" value="TreeGrafter"/>
</dbReference>